<dbReference type="PANTHER" id="PTHR22722:SF14">
    <property type="entry name" value="MEGALIN, ISOFORM A"/>
    <property type="match status" value="1"/>
</dbReference>
<feature type="disulfide bond" evidence="9">
    <location>
        <begin position="1067"/>
        <end position="1079"/>
    </location>
</feature>
<dbReference type="GO" id="GO:0016324">
    <property type="term" value="C:apical plasma membrane"/>
    <property type="evidence" value="ECO:0007669"/>
    <property type="project" value="TreeGrafter"/>
</dbReference>
<feature type="disulfide bond" evidence="9">
    <location>
        <begin position="1035"/>
        <end position="1053"/>
    </location>
</feature>
<dbReference type="PROSITE" id="PS01209">
    <property type="entry name" value="LDLRA_1"/>
    <property type="match status" value="7"/>
</dbReference>
<feature type="disulfide bond" evidence="9">
    <location>
        <begin position="129"/>
        <end position="147"/>
    </location>
</feature>
<feature type="chain" id="PRO_5038276500" description="EGF-like domain-containing protein" evidence="12">
    <location>
        <begin position="19"/>
        <end position="1685"/>
    </location>
</feature>
<protein>
    <recommendedName>
        <fullName evidence="13">EGF-like domain-containing protein</fullName>
    </recommendedName>
</protein>
<dbReference type="SMART" id="SM00181">
    <property type="entry name" value="EGF"/>
    <property type="match status" value="7"/>
</dbReference>
<comment type="caution">
    <text evidence="8">Lacks conserved residue(s) required for the propagation of feature annotation.</text>
</comment>
<evidence type="ECO:0000259" key="13">
    <source>
        <dbReference type="PROSITE" id="PS50026"/>
    </source>
</evidence>
<evidence type="ECO:0000313" key="14">
    <source>
        <dbReference type="EMBL" id="KAG6453900.1"/>
    </source>
</evidence>
<dbReference type="Pfam" id="PF07645">
    <property type="entry name" value="EGF_CA"/>
    <property type="match status" value="2"/>
</dbReference>
<dbReference type="PROSITE" id="PS00010">
    <property type="entry name" value="ASX_HYDROXYL"/>
    <property type="match status" value="1"/>
</dbReference>
<dbReference type="SMART" id="SM00192">
    <property type="entry name" value="LDLa"/>
    <property type="match status" value="11"/>
</dbReference>
<evidence type="ECO:0000256" key="6">
    <source>
        <dbReference type="ARBA" id="ARBA00023157"/>
    </source>
</evidence>
<feature type="disulfide bond" evidence="9">
    <location>
        <begin position="1047"/>
        <end position="1062"/>
    </location>
</feature>
<dbReference type="PROSITE" id="PS50068">
    <property type="entry name" value="LDLRA_2"/>
    <property type="match status" value="11"/>
</dbReference>
<dbReference type="InterPro" id="IPR000033">
    <property type="entry name" value="LDLR_classB_rpt"/>
</dbReference>
<dbReference type="Proteomes" id="UP000791440">
    <property type="component" value="Unassembled WGS sequence"/>
</dbReference>
<dbReference type="PROSITE" id="PS51120">
    <property type="entry name" value="LDLRB"/>
    <property type="match status" value="1"/>
</dbReference>
<accession>A0A921ZAD2</accession>
<dbReference type="SMART" id="SM00135">
    <property type="entry name" value="LY"/>
    <property type="match status" value="10"/>
</dbReference>
<feature type="disulfide bond" evidence="9">
    <location>
        <begin position="1134"/>
        <end position="1149"/>
    </location>
</feature>
<dbReference type="InterPro" id="IPR023415">
    <property type="entry name" value="LDLR_class-A_CS"/>
</dbReference>
<feature type="domain" description="EGF-like" evidence="13">
    <location>
        <begin position="1282"/>
        <end position="1320"/>
    </location>
</feature>
<dbReference type="FunFam" id="2.120.10.30:FF:000241">
    <property type="entry name" value="Low-density lipoprotein receptor-related protein 6"/>
    <property type="match status" value="1"/>
</dbReference>
<dbReference type="InterPro" id="IPR051221">
    <property type="entry name" value="LDLR-related"/>
</dbReference>
<evidence type="ECO:0000256" key="10">
    <source>
        <dbReference type="PROSITE-ProRule" id="PRU00461"/>
    </source>
</evidence>
<dbReference type="GO" id="GO:0006898">
    <property type="term" value="P:receptor-mediated endocytosis"/>
    <property type="evidence" value="ECO:0007669"/>
    <property type="project" value="TreeGrafter"/>
</dbReference>
<feature type="disulfide bond" evidence="9">
    <location>
        <begin position="1086"/>
        <end position="1101"/>
    </location>
</feature>
<feature type="signal peptide" evidence="12">
    <location>
        <begin position="1"/>
        <end position="18"/>
    </location>
</feature>
<dbReference type="InterPro" id="IPR032485">
    <property type="entry name" value="LRP1-like_beta_prop"/>
</dbReference>
<reference evidence="14" key="2">
    <citation type="submission" date="2020-12" db="EMBL/GenBank/DDBJ databases">
        <authorList>
            <person name="Kanost M."/>
        </authorList>
    </citation>
    <scope>NUCLEOTIDE SEQUENCE</scope>
</reference>
<dbReference type="CDD" id="cd00054">
    <property type="entry name" value="EGF_CA"/>
    <property type="match status" value="1"/>
</dbReference>
<dbReference type="SMART" id="SM00179">
    <property type="entry name" value="EGF_CA"/>
    <property type="match status" value="2"/>
</dbReference>
<dbReference type="InterPro" id="IPR000742">
    <property type="entry name" value="EGF"/>
</dbReference>
<keyword evidence="6 9" id="KW-1015">Disulfide bond</keyword>
<keyword evidence="4" id="KW-0677">Repeat</keyword>
<evidence type="ECO:0000256" key="1">
    <source>
        <dbReference type="ARBA" id="ARBA00022536"/>
    </source>
</evidence>
<evidence type="ECO:0000256" key="9">
    <source>
        <dbReference type="PROSITE-ProRule" id="PRU00124"/>
    </source>
</evidence>
<dbReference type="PROSITE" id="PS01186">
    <property type="entry name" value="EGF_2"/>
    <property type="match status" value="1"/>
</dbReference>
<evidence type="ECO:0000256" key="3">
    <source>
        <dbReference type="ARBA" id="ARBA00022729"/>
    </source>
</evidence>
<reference evidence="14" key="1">
    <citation type="journal article" date="2016" name="Insect Biochem. Mol. Biol.">
        <title>Multifaceted biological insights from a draft genome sequence of the tobacco hornworm moth, Manduca sexta.</title>
        <authorList>
            <person name="Kanost M.R."/>
            <person name="Arrese E.L."/>
            <person name="Cao X."/>
            <person name="Chen Y.R."/>
            <person name="Chellapilla S."/>
            <person name="Goldsmith M.R."/>
            <person name="Grosse-Wilde E."/>
            <person name="Heckel D.G."/>
            <person name="Herndon N."/>
            <person name="Jiang H."/>
            <person name="Papanicolaou A."/>
            <person name="Qu J."/>
            <person name="Soulages J.L."/>
            <person name="Vogel H."/>
            <person name="Walters J."/>
            <person name="Waterhouse R.M."/>
            <person name="Ahn S.J."/>
            <person name="Almeida F.C."/>
            <person name="An C."/>
            <person name="Aqrawi P."/>
            <person name="Bretschneider A."/>
            <person name="Bryant W.B."/>
            <person name="Bucks S."/>
            <person name="Chao H."/>
            <person name="Chevignon G."/>
            <person name="Christen J.M."/>
            <person name="Clarke D.F."/>
            <person name="Dittmer N.T."/>
            <person name="Ferguson L.C.F."/>
            <person name="Garavelou S."/>
            <person name="Gordon K.H.J."/>
            <person name="Gunaratna R.T."/>
            <person name="Han Y."/>
            <person name="Hauser F."/>
            <person name="He Y."/>
            <person name="Heidel-Fischer H."/>
            <person name="Hirsh A."/>
            <person name="Hu Y."/>
            <person name="Jiang H."/>
            <person name="Kalra D."/>
            <person name="Klinner C."/>
            <person name="Konig C."/>
            <person name="Kovar C."/>
            <person name="Kroll A.R."/>
            <person name="Kuwar S.S."/>
            <person name="Lee S.L."/>
            <person name="Lehman R."/>
            <person name="Li K."/>
            <person name="Li Z."/>
            <person name="Liang H."/>
            <person name="Lovelace S."/>
            <person name="Lu Z."/>
            <person name="Mansfield J.H."/>
            <person name="McCulloch K.J."/>
            <person name="Mathew T."/>
            <person name="Morton B."/>
            <person name="Muzny D.M."/>
            <person name="Neunemann D."/>
            <person name="Ongeri F."/>
            <person name="Pauchet Y."/>
            <person name="Pu L.L."/>
            <person name="Pyrousis I."/>
            <person name="Rao X.J."/>
            <person name="Redding A."/>
            <person name="Roesel C."/>
            <person name="Sanchez-Gracia A."/>
            <person name="Schaack S."/>
            <person name="Shukla A."/>
            <person name="Tetreau G."/>
            <person name="Wang Y."/>
            <person name="Xiong G.H."/>
            <person name="Traut W."/>
            <person name="Walsh T.K."/>
            <person name="Worley K.C."/>
            <person name="Wu D."/>
            <person name="Wu W."/>
            <person name="Wu Y.Q."/>
            <person name="Zhang X."/>
            <person name="Zou Z."/>
            <person name="Zucker H."/>
            <person name="Briscoe A.D."/>
            <person name="Burmester T."/>
            <person name="Clem R.J."/>
            <person name="Feyereisen R."/>
            <person name="Grimmelikhuijzen C.J.P."/>
            <person name="Hamodrakas S.J."/>
            <person name="Hansson B.S."/>
            <person name="Huguet E."/>
            <person name="Jermiin L.S."/>
            <person name="Lan Q."/>
            <person name="Lehman H.K."/>
            <person name="Lorenzen M."/>
            <person name="Merzendorfer H."/>
            <person name="Michalopoulos I."/>
            <person name="Morton D.B."/>
            <person name="Muthukrishnan S."/>
            <person name="Oakeshott J.G."/>
            <person name="Palmer W."/>
            <person name="Park Y."/>
            <person name="Passarelli A.L."/>
            <person name="Rozas J."/>
            <person name="Schwartz L.M."/>
            <person name="Smith W."/>
            <person name="Southgate A."/>
            <person name="Vilcinskas A."/>
            <person name="Vogt R."/>
            <person name="Wang P."/>
            <person name="Werren J."/>
            <person name="Yu X.Q."/>
            <person name="Zhou J.J."/>
            <person name="Brown S.J."/>
            <person name="Scherer S.E."/>
            <person name="Richards S."/>
            <person name="Blissard G.W."/>
        </authorList>
    </citation>
    <scope>NUCLEOTIDE SEQUENCE</scope>
</reference>
<dbReference type="InterPro" id="IPR002172">
    <property type="entry name" value="LDrepeatLR_classA_rpt"/>
</dbReference>
<feature type="disulfide bond" evidence="9">
    <location>
        <begin position="1074"/>
        <end position="1092"/>
    </location>
</feature>
<dbReference type="CDD" id="cd00112">
    <property type="entry name" value="LDLa"/>
    <property type="match status" value="11"/>
</dbReference>
<evidence type="ECO:0000256" key="7">
    <source>
        <dbReference type="ARBA" id="ARBA00023180"/>
    </source>
</evidence>
<evidence type="ECO:0000256" key="11">
    <source>
        <dbReference type="SAM" id="Phobius"/>
    </source>
</evidence>
<organism evidence="14 15">
    <name type="scientific">Manduca sexta</name>
    <name type="common">Tobacco hawkmoth</name>
    <name type="synonym">Tobacco hornworm</name>
    <dbReference type="NCBI Taxonomy" id="7130"/>
    <lineage>
        <taxon>Eukaryota</taxon>
        <taxon>Metazoa</taxon>
        <taxon>Ecdysozoa</taxon>
        <taxon>Arthropoda</taxon>
        <taxon>Hexapoda</taxon>
        <taxon>Insecta</taxon>
        <taxon>Pterygota</taxon>
        <taxon>Neoptera</taxon>
        <taxon>Endopterygota</taxon>
        <taxon>Lepidoptera</taxon>
        <taxon>Glossata</taxon>
        <taxon>Ditrysia</taxon>
        <taxon>Bombycoidea</taxon>
        <taxon>Sphingidae</taxon>
        <taxon>Sphinginae</taxon>
        <taxon>Sphingini</taxon>
        <taxon>Manduca</taxon>
    </lineage>
</organism>
<keyword evidence="7" id="KW-0325">Glycoprotein</keyword>
<dbReference type="FunFam" id="2.10.25.10:FF:000010">
    <property type="entry name" value="Pro-epidermal growth factor"/>
    <property type="match status" value="1"/>
</dbReference>
<keyword evidence="2 11" id="KW-0812">Transmembrane</keyword>
<dbReference type="PANTHER" id="PTHR22722">
    <property type="entry name" value="LOW-DENSITY LIPOPROTEIN RECEPTOR-RELATED PROTEIN 2-RELATED"/>
    <property type="match status" value="1"/>
</dbReference>
<feature type="transmembrane region" description="Helical" evidence="11">
    <location>
        <begin position="1647"/>
        <end position="1669"/>
    </location>
</feature>
<evidence type="ECO:0000256" key="2">
    <source>
        <dbReference type="ARBA" id="ARBA00022692"/>
    </source>
</evidence>
<keyword evidence="1 8" id="KW-0245">EGF-like domain</keyword>
<comment type="caution">
    <text evidence="14">The sequence shown here is derived from an EMBL/GenBank/DDBJ whole genome shotgun (WGS) entry which is preliminary data.</text>
</comment>
<dbReference type="InterPro" id="IPR001881">
    <property type="entry name" value="EGF-like_Ca-bd_dom"/>
</dbReference>
<dbReference type="GO" id="GO:0042562">
    <property type="term" value="F:hormone binding"/>
    <property type="evidence" value="ECO:0007669"/>
    <property type="project" value="TreeGrafter"/>
</dbReference>
<name>A0A921ZAD2_MANSE</name>
<sequence>MKIECILCITMCIAGCMAGFTDDMQTMEEECMGEEKFPCMDGRCINEIQRCDGKIDCLDGSDENFCLEHRPDAKFCNETHQFLCRDERRCIPNTWVCNNETDCYDGSDEANCTALPDPVQNSKCKGFLCGDGKCISKLWVCDGQYDCSDKSDEYNTELCHHTKLSHTIRDGSYCQEFNAAERSYKCLDSSFCLPGHMMCDGTQDCKDGSDEEPFCINWHTMCTNFNCPGNDTLCSPERHGPTCLCLPEHTMRQYNNLTRRCDDVDECLLERPQCSHACHNEDGHFRCECEEGYIKDGFGYLCYAPEPEAMLFLSTRDSIQYLKVKSKEVVTLVTGVKNAHGVTSDGTFVYWVETAHGHQSIFRAQLNDAERTKKVIVGIGLEDPGNIAVDYVGGHIYFSDTERGLIFVCHSDGVACTTIHTETKRPRFVTLDAKNGRMYWADFRQHHPVIMSARMDGSEPQVLVEGLASAATGLAVDAPNHRLYFVDNTIKVVMLDVKHVYPLFEEPFHHPFSISVFENTVYWSDWTSNTIQTTDKIHGSSQKRNLLLSLEKPVIGMHIHHPVLIRSPPHPCHSHPCSHFCFVTSRTSYSCGCPDSMQLVGNSCITKPGYRPEYLIVGGSHYFTKIQYDALSNPESHATQFNIGRVQAMAYDNLRDTLYIYDGQRQTLQYTNMSEFTLGKTTTAIYHGLENVVDMDYDYVSDNLYILDAGRRFVEVLSLSTHHRALLHRFEEQEIPIALCVVPDHGKMLVAVVESEEDNAIHVDSIGLDGEGRQHLIMNNLKGPHVRLRYDREMGVVYISDEGSGIIENIHPEGSGRETFRELFTTVTSLAITELFAFWTDRRTPRLFWADVHNTQHTVRRIELSIFPNDTQLLIQATSPPPDPKNPLLNHPCKTEHPCSHICIQTAYSISQTPHYGFKCLCPPGLLLMDNKCLDLVHCGGDQLYCHKSNHCFHKSGKCDGKLDCRHGEDEEGCDVLLQPEVPGNCSAMQFQCSSSSLCIDRSQLCDGQWDCADGLDESPAHCDTLICLDTEFMCASGSCILQTWKCDGDQDCNDASDEVDCQNITCAPGFYQCKNRECIELKKRCDGNADCFDYSDEDQCDEPFYIKTTPRCADWEYTCELNTSICLPHTARCNMKIDCPGGTDESGCEFRCAPHGLFACKQQLQCLPTKKVCDNKKDCVDGSDETPDACATVNKTSHLYPSMKHTSEECHDGYLCADGQCIEWREVCDNSPNCYDGSDEGGLCSTLCSPSLCSHSCARTPLGPRCVCARGYRPDGAACRDVDECLQRACAHACTNTPGSYRCSCHRGYALRSDGRSCKAYKGNMSILYVSGNTVRSISADGKSAVEYSDPAIGAITDVDFNVRQNKLYVSSAESGKLMEMNGTHNVVTVTNIGHPTKVAVDWVTGNLYFADNTPSASYIRVCNIGKKRCARLQKLPANSKVSSLIVEPASRRMFYCVHHAMESVVWSASLSGRHLMDLAPSHNCTGLAADSFTRRLYVAETGPPHIITMDFDGGSHKKILAEHPQLQAPHGLAIFEDYIYYIVANSYRLSRCVLYGPKHCEIYIYRAFDPNTFVIRHEAVQRDDISNDCEGVECSNLCVLDEHGPVCVCDDGSIVKDGVCVLMKKSELPLFDGWSRQDYVRAHTASFTVVVTVLVLFAVYVCLFVYYHFVYKPRRSRAAAYAE</sequence>
<keyword evidence="11" id="KW-0472">Membrane</keyword>
<feature type="disulfide bond" evidence="9">
    <location>
        <begin position="39"/>
        <end position="57"/>
    </location>
</feature>
<dbReference type="InterPro" id="IPR049883">
    <property type="entry name" value="NOTCH1_EGF-like"/>
</dbReference>
<evidence type="ECO:0000313" key="15">
    <source>
        <dbReference type="Proteomes" id="UP000791440"/>
    </source>
</evidence>
<keyword evidence="5 11" id="KW-1133">Transmembrane helix</keyword>
<dbReference type="GO" id="GO:0005509">
    <property type="term" value="F:calcium ion binding"/>
    <property type="evidence" value="ECO:0007669"/>
    <property type="project" value="InterPro"/>
</dbReference>
<evidence type="ECO:0000256" key="4">
    <source>
        <dbReference type="ARBA" id="ARBA00022737"/>
    </source>
</evidence>
<evidence type="ECO:0000256" key="8">
    <source>
        <dbReference type="PROSITE-ProRule" id="PRU00076"/>
    </source>
</evidence>
<gene>
    <name evidence="14" type="ORF">O3G_MSEX008367</name>
</gene>
<feature type="disulfide bond" evidence="9">
    <location>
        <begin position="1028"/>
        <end position="1040"/>
    </location>
</feature>
<feature type="disulfide bond" evidence="9">
    <location>
        <begin position="51"/>
        <end position="66"/>
    </location>
</feature>
<proteinExistence type="predicted"/>
<keyword evidence="15" id="KW-1185">Reference proteome</keyword>
<dbReference type="GO" id="GO:0043235">
    <property type="term" value="C:receptor complex"/>
    <property type="evidence" value="ECO:0007669"/>
    <property type="project" value="TreeGrafter"/>
</dbReference>
<dbReference type="InterPro" id="IPR018097">
    <property type="entry name" value="EGF_Ca-bd_CS"/>
</dbReference>
<feature type="disulfide bond" evidence="9">
    <location>
        <begin position="97"/>
        <end position="112"/>
    </location>
</feature>
<dbReference type="Pfam" id="PF00057">
    <property type="entry name" value="Ldl_recept_a"/>
    <property type="match status" value="8"/>
</dbReference>
<feature type="repeat" description="LDL-receptor class B" evidence="10">
    <location>
        <begin position="436"/>
        <end position="480"/>
    </location>
</feature>
<feature type="disulfide bond" evidence="9">
    <location>
        <begin position="1217"/>
        <end position="1235"/>
    </location>
</feature>
<feature type="disulfide bond" evidence="9">
    <location>
        <begin position="959"/>
        <end position="974"/>
    </location>
</feature>
<dbReference type="InterPro" id="IPR000152">
    <property type="entry name" value="EGF-type_Asp/Asn_hydroxyl_site"/>
</dbReference>
<dbReference type="EMBL" id="JH668452">
    <property type="protein sequence ID" value="KAG6453901.1"/>
    <property type="molecule type" value="Genomic_DNA"/>
</dbReference>
<evidence type="ECO:0000256" key="12">
    <source>
        <dbReference type="SAM" id="SignalP"/>
    </source>
</evidence>
<dbReference type="PROSITE" id="PS01187">
    <property type="entry name" value="EGF_CA"/>
    <property type="match status" value="2"/>
</dbReference>
<dbReference type="Pfam" id="PF16472">
    <property type="entry name" value="DUF5050"/>
    <property type="match status" value="1"/>
</dbReference>
<dbReference type="PROSITE" id="PS50026">
    <property type="entry name" value="EGF_3"/>
    <property type="match status" value="1"/>
</dbReference>
<evidence type="ECO:0000256" key="5">
    <source>
        <dbReference type="ARBA" id="ARBA00022989"/>
    </source>
</evidence>
<keyword evidence="3 12" id="KW-0732">Signal</keyword>
<dbReference type="FunFam" id="2.10.25.10:FF:000038">
    <property type="entry name" value="Fibrillin 2"/>
    <property type="match status" value="1"/>
</dbReference>
<dbReference type="EMBL" id="JH668452">
    <property type="protein sequence ID" value="KAG6453900.1"/>
    <property type="molecule type" value="Genomic_DNA"/>
</dbReference>